<evidence type="ECO:0000256" key="5">
    <source>
        <dbReference type="ARBA" id="ARBA00022771"/>
    </source>
</evidence>
<comment type="caution">
    <text evidence="11">The sequence shown here is derived from an EMBL/GenBank/DDBJ whole genome shotgun (WGS) entry which is preliminary data.</text>
</comment>
<dbReference type="PANTHER" id="PTHR22937">
    <property type="entry name" value="E3 UBIQUITIN-PROTEIN LIGASE RNF165"/>
    <property type="match status" value="1"/>
</dbReference>
<reference evidence="11 12" key="1">
    <citation type="submission" date="2024-02" db="EMBL/GenBank/DDBJ databases">
        <authorList>
            <person name="Vignale AGUSTIN F."/>
            <person name="Sosa J E."/>
            <person name="Modenutti C."/>
        </authorList>
    </citation>
    <scope>NUCLEOTIDE SEQUENCE [LARGE SCALE GENOMIC DNA]</scope>
</reference>
<name>A0ABC8TVE2_9AQUA</name>
<comment type="catalytic activity">
    <reaction evidence="1">
        <text>S-ubiquitinyl-[E2 ubiquitin-conjugating enzyme]-L-cysteine + [acceptor protein]-L-lysine = [E2 ubiquitin-conjugating enzyme]-L-cysteine + N(6)-ubiquitinyl-[acceptor protein]-L-lysine.</text>
        <dbReference type="EC" id="2.3.2.27"/>
    </reaction>
</comment>
<evidence type="ECO:0000256" key="6">
    <source>
        <dbReference type="ARBA" id="ARBA00022786"/>
    </source>
</evidence>
<evidence type="ECO:0000256" key="8">
    <source>
        <dbReference type="PROSITE-ProRule" id="PRU00175"/>
    </source>
</evidence>
<organism evidence="11 12">
    <name type="scientific">Ilex paraguariensis</name>
    <name type="common">yerba mate</name>
    <dbReference type="NCBI Taxonomy" id="185542"/>
    <lineage>
        <taxon>Eukaryota</taxon>
        <taxon>Viridiplantae</taxon>
        <taxon>Streptophyta</taxon>
        <taxon>Embryophyta</taxon>
        <taxon>Tracheophyta</taxon>
        <taxon>Spermatophyta</taxon>
        <taxon>Magnoliopsida</taxon>
        <taxon>eudicotyledons</taxon>
        <taxon>Gunneridae</taxon>
        <taxon>Pentapetalae</taxon>
        <taxon>asterids</taxon>
        <taxon>campanulids</taxon>
        <taxon>Aquifoliales</taxon>
        <taxon>Aquifoliaceae</taxon>
        <taxon>Ilex</taxon>
    </lineage>
</organism>
<keyword evidence="5 8" id="KW-0863">Zinc-finger</keyword>
<dbReference type="SUPFAM" id="SSF57850">
    <property type="entry name" value="RING/U-box"/>
    <property type="match status" value="1"/>
</dbReference>
<sequence>MRAINPRNTQHTNQVLDDQSGQDCNAPIANQGSNHRLPHHHSGDQHCFSNSTNTVSNGNNLPPLHHIPILPVSAALSNGDDRFYYGGFNFYDYHGPPSSANPPPPTFDTSTTENNHNQYVEHQNHGTTEPEVQLLVKQMSQVDEPLSDGTILRRLKIKTYVKSAHQVNLKETATVDEEPETCVICQVEYDNNQKIGTLACGHEFHEMCIRKWLHQKNDCPLCRATALPS</sequence>
<keyword evidence="6" id="KW-0833">Ubl conjugation pathway</keyword>
<gene>
    <name evidence="11" type="ORF">ILEXP_LOCUS42543</name>
</gene>
<dbReference type="PANTHER" id="PTHR22937:SF65">
    <property type="entry name" value="E3 UBIQUITIN-PROTEIN LIGASE ARK2C"/>
    <property type="match status" value="1"/>
</dbReference>
<keyword evidence="3" id="KW-0808">Transferase</keyword>
<keyword evidence="12" id="KW-1185">Reference proteome</keyword>
<accession>A0ABC8TVE2</accession>
<proteinExistence type="predicted"/>
<evidence type="ECO:0000256" key="4">
    <source>
        <dbReference type="ARBA" id="ARBA00022723"/>
    </source>
</evidence>
<dbReference type="SMART" id="SM00184">
    <property type="entry name" value="RING"/>
    <property type="match status" value="1"/>
</dbReference>
<dbReference type="EC" id="2.3.2.27" evidence="2"/>
<dbReference type="InterPro" id="IPR001841">
    <property type="entry name" value="Znf_RING"/>
</dbReference>
<dbReference type="GO" id="GO:0061630">
    <property type="term" value="F:ubiquitin protein ligase activity"/>
    <property type="evidence" value="ECO:0007669"/>
    <property type="project" value="UniProtKB-EC"/>
</dbReference>
<dbReference type="InterPro" id="IPR013083">
    <property type="entry name" value="Znf_RING/FYVE/PHD"/>
</dbReference>
<dbReference type="InterPro" id="IPR045191">
    <property type="entry name" value="MBR1/2-like"/>
</dbReference>
<dbReference type="Gene3D" id="3.30.40.10">
    <property type="entry name" value="Zinc/RING finger domain, C3HC4 (zinc finger)"/>
    <property type="match status" value="1"/>
</dbReference>
<feature type="domain" description="RING-type" evidence="10">
    <location>
        <begin position="182"/>
        <end position="223"/>
    </location>
</feature>
<evidence type="ECO:0000313" key="12">
    <source>
        <dbReference type="Proteomes" id="UP001642360"/>
    </source>
</evidence>
<feature type="compositionally biased region" description="Polar residues" evidence="9">
    <location>
        <begin position="1"/>
        <end position="34"/>
    </location>
</feature>
<evidence type="ECO:0000256" key="2">
    <source>
        <dbReference type="ARBA" id="ARBA00012483"/>
    </source>
</evidence>
<evidence type="ECO:0000256" key="3">
    <source>
        <dbReference type="ARBA" id="ARBA00022679"/>
    </source>
</evidence>
<evidence type="ECO:0000256" key="7">
    <source>
        <dbReference type="ARBA" id="ARBA00022833"/>
    </source>
</evidence>
<protein>
    <recommendedName>
        <fullName evidence="2">RING-type E3 ubiquitin transferase</fullName>
        <ecNumber evidence="2">2.3.2.27</ecNumber>
    </recommendedName>
</protein>
<dbReference type="Proteomes" id="UP001642360">
    <property type="component" value="Unassembled WGS sequence"/>
</dbReference>
<evidence type="ECO:0000313" key="11">
    <source>
        <dbReference type="EMBL" id="CAK9172857.1"/>
    </source>
</evidence>
<dbReference type="Pfam" id="PF13639">
    <property type="entry name" value="zf-RING_2"/>
    <property type="match status" value="1"/>
</dbReference>
<dbReference type="GO" id="GO:0008270">
    <property type="term" value="F:zinc ion binding"/>
    <property type="evidence" value="ECO:0007669"/>
    <property type="project" value="UniProtKB-KW"/>
</dbReference>
<dbReference type="PROSITE" id="PS50089">
    <property type="entry name" value="ZF_RING_2"/>
    <property type="match status" value="1"/>
</dbReference>
<feature type="region of interest" description="Disordered" evidence="9">
    <location>
        <begin position="1"/>
        <end position="54"/>
    </location>
</feature>
<keyword evidence="7" id="KW-0862">Zinc</keyword>
<keyword evidence="4" id="KW-0479">Metal-binding</keyword>
<dbReference type="EMBL" id="CAUOFW020006080">
    <property type="protein sequence ID" value="CAK9172857.1"/>
    <property type="molecule type" value="Genomic_DNA"/>
</dbReference>
<evidence type="ECO:0000256" key="1">
    <source>
        <dbReference type="ARBA" id="ARBA00000900"/>
    </source>
</evidence>
<evidence type="ECO:0000256" key="9">
    <source>
        <dbReference type="SAM" id="MobiDB-lite"/>
    </source>
</evidence>
<evidence type="ECO:0000259" key="10">
    <source>
        <dbReference type="PROSITE" id="PS50089"/>
    </source>
</evidence>
<dbReference type="AlphaFoldDB" id="A0ABC8TVE2"/>